<sequence>MGVVRGKELMETVGFGRDGICMLGKGGNVGLGRLGIAGSGGNVLGSGGMAGSVDACGEPEVWSSCLAARLILMLESDKAMIRERAKQW</sequence>
<organism evidence="1 2">
    <name type="scientific">Ilex paraguariensis</name>
    <name type="common">yerba mate</name>
    <dbReference type="NCBI Taxonomy" id="185542"/>
    <lineage>
        <taxon>Eukaryota</taxon>
        <taxon>Viridiplantae</taxon>
        <taxon>Streptophyta</taxon>
        <taxon>Embryophyta</taxon>
        <taxon>Tracheophyta</taxon>
        <taxon>Spermatophyta</taxon>
        <taxon>Magnoliopsida</taxon>
        <taxon>eudicotyledons</taxon>
        <taxon>Gunneridae</taxon>
        <taxon>Pentapetalae</taxon>
        <taxon>asterids</taxon>
        <taxon>campanulids</taxon>
        <taxon>Aquifoliales</taxon>
        <taxon>Aquifoliaceae</taxon>
        <taxon>Ilex</taxon>
    </lineage>
</organism>
<accession>A0ABC8SLJ4</accession>
<comment type="caution">
    <text evidence="1">The sequence shown here is derived from an EMBL/GenBank/DDBJ whole genome shotgun (WGS) entry which is preliminary data.</text>
</comment>
<reference evidence="1 2" key="1">
    <citation type="submission" date="2024-02" db="EMBL/GenBank/DDBJ databases">
        <authorList>
            <person name="Vignale AGUSTIN F."/>
            <person name="Sosa J E."/>
            <person name="Modenutti C."/>
        </authorList>
    </citation>
    <scope>NUCLEOTIDE SEQUENCE [LARGE SCALE GENOMIC DNA]</scope>
</reference>
<dbReference type="AlphaFoldDB" id="A0ABC8SLJ4"/>
<proteinExistence type="predicted"/>
<evidence type="ECO:0000313" key="2">
    <source>
        <dbReference type="Proteomes" id="UP001642360"/>
    </source>
</evidence>
<protein>
    <submittedName>
        <fullName evidence="1">Uncharacterized protein</fullName>
    </submittedName>
</protein>
<evidence type="ECO:0000313" key="1">
    <source>
        <dbReference type="EMBL" id="CAK9158058.1"/>
    </source>
</evidence>
<keyword evidence="2" id="KW-1185">Reference proteome</keyword>
<gene>
    <name evidence="1" type="ORF">ILEXP_LOCUS26657</name>
</gene>
<dbReference type="Proteomes" id="UP001642360">
    <property type="component" value="Unassembled WGS sequence"/>
</dbReference>
<name>A0ABC8SLJ4_9AQUA</name>
<dbReference type="EMBL" id="CAUOFW020003103">
    <property type="protein sequence ID" value="CAK9158058.1"/>
    <property type="molecule type" value="Genomic_DNA"/>
</dbReference>